<dbReference type="AlphaFoldDB" id="A0A0F5PSA3"/>
<dbReference type="InterPro" id="IPR012347">
    <property type="entry name" value="Ferritin-like"/>
</dbReference>
<name>A0A0F5PSA3_9THEO</name>
<reference evidence="2 3" key="2">
    <citation type="journal article" date="2015" name="BMC Genomics">
        <title>Analysis of three genomes within the thermophilic bacterial species Caldanaerobacter subterraneus with a focus on carbon monoxide dehydrogenase evolution and hydrolase diversity.</title>
        <authorList>
            <person name="Sant'Anna F.H."/>
            <person name="Lebedinsky A.V."/>
            <person name="Sokolova T.G."/>
            <person name="Robb F.T."/>
            <person name="Gonzalez J.M."/>
        </authorList>
    </citation>
    <scope>NUCLEOTIDE SEQUENCE [LARGE SCALE GENOMIC DNA]</scope>
    <source>
        <strain evidence="2 3">DSM 12653</strain>
    </source>
</reference>
<evidence type="ECO:0008006" key="4">
    <source>
        <dbReference type="Google" id="ProtNLM"/>
    </source>
</evidence>
<sequence>MSMQKITQQEMILSSFVEARKLENILLEKVKEYKTGGFDSQIKALLKQMETMVKNHHQDIKRAQKELNITSTVKKNMSQEPLDMLQDLLKNLVNLQAFYNETVVNIPNPYVRQLFTQMRDDVMRFISLLQIEIESLESKPSIPNNKVLNRPEMS</sequence>
<comment type="caution">
    <text evidence="2">The sequence shown here is derived from an EMBL/GenBank/DDBJ whole genome shotgun (WGS) entry which is preliminary data.</text>
</comment>
<organism evidence="2 3">
    <name type="scientific">Caldanaerobacter subterraneus subsp. pacificus DSM 12653</name>
    <dbReference type="NCBI Taxonomy" id="391606"/>
    <lineage>
        <taxon>Bacteria</taxon>
        <taxon>Bacillati</taxon>
        <taxon>Bacillota</taxon>
        <taxon>Clostridia</taxon>
        <taxon>Thermoanaerobacterales</taxon>
        <taxon>Thermoanaerobacteraceae</taxon>
        <taxon>Caldanaerobacter</taxon>
    </lineage>
</organism>
<keyword evidence="1" id="KW-0175">Coiled coil</keyword>
<protein>
    <recommendedName>
        <fullName evidence="4">DUF2383 domain-containing protein</fullName>
    </recommendedName>
</protein>
<evidence type="ECO:0000313" key="3">
    <source>
        <dbReference type="Proteomes" id="UP000010146"/>
    </source>
</evidence>
<gene>
    <name evidence="2" type="ORF">CDSM653_00272</name>
</gene>
<evidence type="ECO:0000256" key="1">
    <source>
        <dbReference type="SAM" id="Coils"/>
    </source>
</evidence>
<evidence type="ECO:0000313" key="2">
    <source>
        <dbReference type="EMBL" id="KKC30699.1"/>
    </source>
</evidence>
<feature type="coiled-coil region" evidence="1">
    <location>
        <begin position="46"/>
        <end position="80"/>
    </location>
</feature>
<accession>A0A0F5PSA3</accession>
<dbReference type="EMBL" id="ABXP02000027">
    <property type="protein sequence ID" value="KKC30699.1"/>
    <property type="molecule type" value="Genomic_DNA"/>
</dbReference>
<reference evidence="2 3" key="1">
    <citation type="submission" date="2008-07" db="EMBL/GenBank/DDBJ databases">
        <authorList>
            <person name="Gonzalez J."/>
            <person name="Sokolova T."/>
            <person name="Ferriera S."/>
            <person name="Johnson J."/>
            <person name="Kravitz S."/>
            <person name="Beeson K."/>
            <person name="Sutton G."/>
            <person name="Rogers Y.-H."/>
            <person name="Friedman R."/>
            <person name="Frazier M."/>
            <person name="Venter J.C."/>
        </authorList>
    </citation>
    <scope>NUCLEOTIDE SEQUENCE [LARGE SCALE GENOMIC DNA]</scope>
    <source>
        <strain evidence="2 3">DSM 12653</strain>
    </source>
</reference>
<dbReference type="Proteomes" id="UP000010146">
    <property type="component" value="Unassembled WGS sequence"/>
</dbReference>
<proteinExistence type="predicted"/>
<dbReference type="Gene3D" id="1.20.1260.10">
    <property type="match status" value="1"/>
</dbReference>
<reference evidence="3" key="3">
    <citation type="submission" date="2015-02" db="EMBL/GenBank/DDBJ databases">
        <title>Genome analysis of three genomes within the thermophilic hydrogenogenic bacterial species Caldanaerobacter subterraneus.</title>
        <authorList>
            <person name="Sant'Anna F.H."/>
            <person name="Lebedinsky A."/>
            <person name="Sokolova T."/>
            <person name="Robb F.T."/>
            <person name="Gonzalez J.M."/>
        </authorList>
    </citation>
    <scope>NUCLEOTIDE SEQUENCE [LARGE SCALE GENOMIC DNA]</scope>
    <source>
        <strain evidence="3">DSM 12653</strain>
    </source>
</reference>